<dbReference type="Proteomes" id="UP001341840">
    <property type="component" value="Unassembled WGS sequence"/>
</dbReference>
<evidence type="ECO:0000313" key="1">
    <source>
        <dbReference type="EMBL" id="MED6170639.1"/>
    </source>
</evidence>
<reference evidence="1 2" key="1">
    <citation type="journal article" date="2023" name="Plants (Basel)">
        <title>Bridging the Gap: Combining Genomics and Transcriptomics Approaches to Understand Stylosanthes scabra, an Orphan Legume from the Brazilian Caatinga.</title>
        <authorList>
            <person name="Ferreira-Neto J.R.C."/>
            <person name="da Silva M.D."/>
            <person name="Binneck E."/>
            <person name="de Melo N.F."/>
            <person name="da Silva R.H."/>
            <person name="de Melo A.L.T.M."/>
            <person name="Pandolfi V."/>
            <person name="Bustamante F.O."/>
            <person name="Brasileiro-Vidal A.C."/>
            <person name="Benko-Iseppon A.M."/>
        </authorList>
    </citation>
    <scope>NUCLEOTIDE SEQUENCE [LARGE SCALE GENOMIC DNA]</scope>
    <source>
        <tissue evidence="1">Leaves</tissue>
    </source>
</reference>
<dbReference type="EMBL" id="JASCZI010151182">
    <property type="protein sequence ID" value="MED6170639.1"/>
    <property type="molecule type" value="Genomic_DNA"/>
</dbReference>
<keyword evidence="2" id="KW-1185">Reference proteome</keyword>
<protein>
    <submittedName>
        <fullName evidence="1">Uncharacterized protein</fullName>
    </submittedName>
</protein>
<accession>A0ABU6VC36</accession>
<name>A0ABU6VC36_9FABA</name>
<proteinExistence type="predicted"/>
<comment type="caution">
    <text evidence="1">The sequence shown here is derived from an EMBL/GenBank/DDBJ whole genome shotgun (WGS) entry which is preliminary data.</text>
</comment>
<evidence type="ECO:0000313" key="2">
    <source>
        <dbReference type="Proteomes" id="UP001341840"/>
    </source>
</evidence>
<sequence length="175" mass="20519">MDQPQPLVIRLNPNAVVHERQDGVWFQSDSPVVFQHADICTIPELEAVFLYHLEGGFTEIRKVGYCYLQRQPDGRLMPQHVMDFSVEVGRIPVVLPVAATPVRIANPPLWKQKRRWVSQSQRRMIPTMLRARHHPLTLRKVVRAVRKPGQLAAPVTSFRPRRQFQWWRTCHVFFQ</sequence>
<gene>
    <name evidence="1" type="ORF">PIB30_033010</name>
</gene>
<organism evidence="1 2">
    <name type="scientific">Stylosanthes scabra</name>
    <dbReference type="NCBI Taxonomy" id="79078"/>
    <lineage>
        <taxon>Eukaryota</taxon>
        <taxon>Viridiplantae</taxon>
        <taxon>Streptophyta</taxon>
        <taxon>Embryophyta</taxon>
        <taxon>Tracheophyta</taxon>
        <taxon>Spermatophyta</taxon>
        <taxon>Magnoliopsida</taxon>
        <taxon>eudicotyledons</taxon>
        <taxon>Gunneridae</taxon>
        <taxon>Pentapetalae</taxon>
        <taxon>rosids</taxon>
        <taxon>fabids</taxon>
        <taxon>Fabales</taxon>
        <taxon>Fabaceae</taxon>
        <taxon>Papilionoideae</taxon>
        <taxon>50 kb inversion clade</taxon>
        <taxon>dalbergioids sensu lato</taxon>
        <taxon>Dalbergieae</taxon>
        <taxon>Pterocarpus clade</taxon>
        <taxon>Stylosanthes</taxon>
    </lineage>
</organism>